<gene>
    <name evidence="1" type="ORF">SORBI_3003G174301</name>
</gene>
<evidence type="ECO:0000313" key="1">
    <source>
        <dbReference type="EMBL" id="OQU86928.1"/>
    </source>
</evidence>
<keyword evidence="2" id="KW-1185">Reference proteome</keyword>
<sequence>MRRTSILPRRREVLPNSHQPCLDALHDLRSQVHGAPRMWDVQAGCHLHHRSMFGEHLHEFVILCTGSCHLVTAIQPITRADVSGYHLL</sequence>
<dbReference type="AlphaFoldDB" id="A0A1W0VXR4"/>
<evidence type="ECO:0000313" key="2">
    <source>
        <dbReference type="Proteomes" id="UP000000768"/>
    </source>
</evidence>
<dbReference type="Proteomes" id="UP000000768">
    <property type="component" value="Chromosome 3"/>
</dbReference>
<reference evidence="2" key="2">
    <citation type="journal article" date="2018" name="Plant J.">
        <title>The Sorghum bicolor reference genome: improved assembly, gene annotations, a transcriptome atlas, and signatures of genome organization.</title>
        <authorList>
            <person name="McCormick R.F."/>
            <person name="Truong S.K."/>
            <person name="Sreedasyam A."/>
            <person name="Jenkins J."/>
            <person name="Shu S."/>
            <person name="Sims D."/>
            <person name="Kennedy M."/>
            <person name="Amirebrahimi M."/>
            <person name="Weers B.D."/>
            <person name="McKinley B."/>
            <person name="Mattison A."/>
            <person name="Morishige D.T."/>
            <person name="Grimwood J."/>
            <person name="Schmutz J."/>
            <person name="Mullet J.E."/>
        </authorList>
    </citation>
    <scope>NUCLEOTIDE SEQUENCE [LARGE SCALE GENOMIC DNA]</scope>
    <source>
        <strain evidence="2">cv. BTx623</strain>
    </source>
</reference>
<accession>A0A1W0VXR4</accession>
<organism evidence="1 2">
    <name type="scientific">Sorghum bicolor</name>
    <name type="common">Sorghum</name>
    <name type="synonym">Sorghum vulgare</name>
    <dbReference type="NCBI Taxonomy" id="4558"/>
    <lineage>
        <taxon>Eukaryota</taxon>
        <taxon>Viridiplantae</taxon>
        <taxon>Streptophyta</taxon>
        <taxon>Embryophyta</taxon>
        <taxon>Tracheophyta</taxon>
        <taxon>Spermatophyta</taxon>
        <taxon>Magnoliopsida</taxon>
        <taxon>Liliopsida</taxon>
        <taxon>Poales</taxon>
        <taxon>Poaceae</taxon>
        <taxon>PACMAD clade</taxon>
        <taxon>Panicoideae</taxon>
        <taxon>Andropogonodae</taxon>
        <taxon>Andropogoneae</taxon>
        <taxon>Sorghinae</taxon>
        <taxon>Sorghum</taxon>
    </lineage>
</organism>
<protein>
    <submittedName>
        <fullName evidence="1">Uncharacterized protein</fullName>
    </submittedName>
</protein>
<dbReference type="InParanoid" id="A0A1W0VXR4"/>
<dbReference type="EMBL" id="CM000762">
    <property type="protein sequence ID" value="OQU86928.1"/>
    <property type="molecule type" value="Genomic_DNA"/>
</dbReference>
<dbReference type="Gramene" id="OQU86928">
    <property type="protein sequence ID" value="OQU86928"/>
    <property type="gene ID" value="SORBI_3003G174301"/>
</dbReference>
<proteinExistence type="predicted"/>
<name>A0A1W0VXR4_SORBI</name>
<reference evidence="1 2" key="1">
    <citation type="journal article" date="2009" name="Nature">
        <title>The Sorghum bicolor genome and the diversification of grasses.</title>
        <authorList>
            <person name="Paterson A.H."/>
            <person name="Bowers J.E."/>
            <person name="Bruggmann R."/>
            <person name="Dubchak I."/>
            <person name="Grimwood J."/>
            <person name="Gundlach H."/>
            <person name="Haberer G."/>
            <person name="Hellsten U."/>
            <person name="Mitros T."/>
            <person name="Poliakov A."/>
            <person name="Schmutz J."/>
            <person name="Spannagl M."/>
            <person name="Tang H."/>
            <person name="Wang X."/>
            <person name="Wicker T."/>
            <person name="Bharti A.K."/>
            <person name="Chapman J."/>
            <person name="Feltus F.A."/>
            <person name="Gowik U."/>
            <person name="Grigoriev I.V."/>
            <person name="Lyons E."/>
            <person name="Maher C.A."/>
            <person name="Martis M."/>
            <person name="Narechania A."/>
            <person name="Otillar R.P."/>
            <person name="Penning B.W."/>
            <person name="Salamov A.A."/>
            <person name="Wang Y."/>
            <person name="Zhang L."/>
            <person name="Carpita N.C."/>
            <person name="Freeling M."/>
            <person name="Gingle A.R."/>
            <person name="Hash C.T."/>
            <person name="Keller B."/>
            <person name="Klein P."/>
            <person name="Kresovich S."/>
            <person name="McCann M.C."/>
            <person name="Ming R."/>
            <person name="Peterson D.G."/>
            <person name="Mehboob-ur-Rahman"/>
            <person name="Ware D."/>
            <person name="Westhoff P."/>
            <person name="Mayer K.F."/>
            <person name="Messing J."/>
            <person name="Rokhsar D.S."/>
        </authorList>
    </citation>
    <scope>NUCLEOTIDE SEQUENCE [LARGE SCALE GENOMIC DNA]</scope>
    <source>
        <strain evidence="2">cv. BTx623</strain>
    </source>
</reference>